<reference evidence="1 2" key="1">
    <citation type="submission" date="2020-09" db="EMBL/GenBank/DDBJ databases">
        <title>Characterization of Treponema spp. from bovine digital dermatitis in Korea.</title>
        <authorList>
            <person name="Espiritu H.M."/>
            <person name="Cho Y.I."/>
            <person name="Mamuad L."/>
        </authorList>
    </citation>
    <scope>NUCLEOTIDE SEQUENCE [LARGE SCALE GENOMIC DNA]</scope>
    <source>
        <strain evidence="1 2">KS1</strain>
    </source>
</reference>
<dbReference type="AlphaFoldDB" id="A0A7S6WQF0"/>
<gene>
    <name evidence="1" type="ORF">IFE08_03355</name>
</gene>
<name>A0A7S6WQF0_9SPIR</name>
<organism evidence="1 2">
    <name type="scientific">Treponema pedis</name>
    <dbReference type="NCBI Taxonomy" id="409322"/>
    <lineage>
        <taxon>Bacteria</taxon>
        <taxon>Pseudomonadati</taxon>
        <taxon>Spirochaetota</taxon>
        <taxon>Spirochaetia</taxon>
        <taxon>Spirochaetales</taxon>
        <taxon>Treponemataceae</taxon>
        <taxon>Treponema</taxon>
    </lineage>
</organism>
<evidence type="ECO:0008006" key="3">
    <source>
        <dbReference type="Google" id="ProtNLM"/>
    </source>
</evidence>
<dbReference type="RefSeq" id="WP_194076934.1">
    <property type="nucleotide sequence ID" value="NZ_CP061839.1"/>
</dbReference>
<evidence type="ECO:0000313" key="2">
    <source>
        <dbReference type="Proteomes" id="UP000593915"/>
    </source>
</evidence>
<proteinExistence type="predicted"/>
<dbReference type="EMBL" id="CP061839">
    <property type="protein sequence ID" value="QOW61439.1"/>
    <property type="molecule type" value="Genomic_DNA"/>
</dbReference>
<protein>
    <recommendedName>
        <fullName evidence="3">Lipoprotein</fullName>
    </recommendedName>
</protein>
<accession>A0A7S6WQF0</accession>
<sequence length="45" mass="4679">MKRTSFLVFAVLFTAVMITSGCKNRINGTASGIIVKTSSNNGGGE</sequence>
<dbReference type="Proteomes" id="UP000593915">
    <property type="component" value="Chromosome"/>
</dbReference>
<evidence type="ECO:0000313" key="1">
    <source>
        <dbReference type="EMBL" id="QOW61439.1"/>
    </source>
</evidence>
<dbReference type="PROSITE" id="PS51257">
    <property type="entry name" value="PROKAR_LIPOPROTEIN"/>
    <property type="match status" value="1"/>
</dbReference>